<name>A0A2J7PU73_9NEOP</name>
<protein>
    <submittedName>
        <fullName evidence="1">Uncharacterized protein</fullName>
    </submittedName>
</protein>
<dbReference type="OrthoDB" id="445826at2759"/>
<organism evidence="1 2">
    <name type="scientific">Cryptotermes secundus</name>
    <dbReference type="NCBI Taxonomy" id="105785"/>
    <lineage>
        <taxon>Eukaryota</taxon>
        <taxon>Metazoa</taxon>
        <taxon>Ecdysozoa</taxon>
        <taxon>Arthropoda</taxon>
        <taxon>Hexapoda</taxon>
        <taxon>Insecta</taxon>
        <taxon>Pterygota</taxon>
        <taxon>Neoptera</taxon>
        <taxon>Polyneoptera</taxon>
        <taxon>Dictyoptera</taxon>
        <taxon>Blattodea</taxon>
        <taxon>Blattoidea</taxon>
        <taxon>Termitoidae</taxon>
        <taxon>Kalotermitidae</taxon>
        <taxon>Cryptotermitinae</taxon>
        <taxon>Cryptotermes</taxon>
    </lineage>
</organism>
<dbReference type="Proteomes" id="UP000235965">
    <property type="component" value="Unassembled WGS sequence"/>
</dbReference>
<dbReference type="STRING" id="105785.A0A2J7PU73"/>
<dbReference type="PANTHER" id="PTHR33332">
    <property type="entry name" value="REVERSE TRANSCRIPTASE DOMAIN-CONTAINING PROTEIN"/>
    <property type="match status" value="1"/>
</dbReference>
<comment type="caution">
    <text evidence="1">The sequence shown here is derived from an EMBL/GenBank/DDBJ whole genome shotgun (WGS) entry which is preliminary data.</text>
</comment>
<reference evidence="1 2" key="1">
    <citation type="submission" date="2017-12" db="EMBL/GenBank/DDBJ databases">
        <title>Hemimetabolous genomes reveal molecular basis of termite eusociality.</title>
        <authorList>
            <person name="Harrison M.C."/>
            <person name="Jongepier E."/>
            <person name="Robertson H.M."/>
            <person name="Arning N."/>
            <person name="Bitard-Feildel T."/>
            <person name="Chao H."/>
            <person name="Childers C.P."/>
            <person name="Dinh H."/>
            <person name="Doddapaneni H."/>
            <person name="Dugan S."/>
            <person name="Gowin J."/>
            <person name="Greiner C."/>
            <person name="Han Y."/>
            <person name="Hu H."/>
            <person name="Hughes D.S.T."/>
            <person name="Huylmans A.-K."/>
            <person name="Kemena C."/>
            <person name="Kremer L.P.M."/>
            <person name="Lee S.L."/>
            <person name="Lopez-Ezquerra A."/>
            <person name="Mallet L."/>
            <person name="Monroy-Kuhn J.M."/>
            <person name="Moser A."/>
            <person name="Murali S.C."/>
            <person name="Muzny D.M."/>
            <person name="Otani S."/>
            <person name="Piulachs M.-D."/>
            <person name="Poelchau M."/>
            <person name="Qu J."/>
            <person name="Schaub F."/>
            <person name="Wada-Katsumata A."/>
            <person name="Worley K.C."/>
            <person name="Xie Q."/>
            <person name="Ylla G."/>
            <person name="Poulsen M."/>
            <person name="Gibbs R.A."/>
            <person name="Schal C."/>
            <person name="Richards S."/>
            <person name="Belles X."/>
            <person name="Korb J."/>
            <person name="Bornberg-Bauer E."/>
        </authorList>
    </citation>
    <scope>NUCLEOTIDE SEQUENCE [LARGE SCALE GENOMIC DNA]</scope>
    <source>
        <tissue evidence="1">Whole body</tissue>
    </source>
</reference>
<dbReference type="EMBL" id="NEVH01021207">
    <property type="protein sequence ID" value="PNF19881.1"/>
    <property type="molecule type" value="Genomic_DNA"/>
</dbReference>
<evidence type="ECO:0000313" key="2">
    <source>
        <dbReference type="Proteomes" id="UP000235965"/>
    </source>
</evidence>
<gene>
    <name evidence="1" type="ORF">B7P43_G12295</name>
</gene>
<dbReference type="AlphaFoldDB" id="A0A2J7PU73"/>
<proteinExistence type="predicted"/>
<keyword evidence="2" id="KW-1185">Reference proteome</keyword>
<accession>A0A2J7PU73</accession>
<dbReference type="InParanoid" id="A0A2J7PU73"/>
<sequence>MHNRLLSFINKYSIINNKQHGFCKGKPIHTEITEFTKRVYKALDEKETSIGIFLDFSKAFNPADHDILLSKMERMGIRGVTLRWFQPYLENKEQAVEITYRCKN</sequence>
<evidence type="ECO:0000313" key="1">
    <source>
        <dbReference type="EMBL" id="PNF19881.1"/>
    </source>
</evidence>